<dbReference type="SUPFAM" id="SSF46785">
    <property type="entry name" value="Winged helix' DNA-binding domain"/>
    <property type="match status" value="1"/>
</dbReference>
<evidence type="ECO:0000259" key="4">
    <source>
        <dbReference type="PROSITE" id="PS50949"/>
    </source>
</evidence>
<dbReference type="SUPFAM" id="SSF48008">
    <property type="entry name" value="GntR ligand-binding domain-like"/>
    <property type="match status" value="1"/>
</dbReference>
<dbReference type="RefSeq" id="WP_274141340.1">
    <property type="nucleotide sequence ID" value="NZ_JAJUBB010000004.1"/>
</dbReference>
<dbReference type="PRINTS" id="PR00035">
    <property type="entry name" value="HTHGNTR"/>
</dbReference>
<proteinExistence type="predicted"/>
<dbReference type="Gene3D" id="1.10.10.10">
    <property type="entry name" value="Winged helix-like DNA-binding domain superfamily/Winged helix DNA-binding domain"/>
    <property type="match status" value="1"/>
</dbReference>
<dbReference type="Pfam" id="PF07729">
    <property type="entry name" value="FCD"/>
    <property type="match status" value="1"/>
</dbReference>
<dbReference type="Pfam" id="PF00392">
    <property type="entry name" value="GntR"/>
    <property type="match status" value="1"/>
</dbReference>
<dbReference type="PROSITE" id="PS50949">
    <property type="entry name" value="HTH_GNTR"/>
    <property type="match status" value="1"/>
</dbReference>
<evidence type="ECO:0000256" key="3">
    <source>
        <dbReference type="ARBA" id="ARBA00023163"/>
    </source>
</evidence>
<comment type="caution">
    <text evidence="5">The sequence shown here is derived from an EMBL/GenBank/DDBJ whole genome shotgun (WGS) entry which is preliminary data.</text>
</comment>
<gene>
    <name evidence="5" type="ORF">LRP49_07510</name>
</gene>
<dbReference type="SMART" id="SM00345">
    <property type="entry name" value="HTH_GNTR"/>
    <property type="match status" value="1"/>
</dbReference>
<reference evidence="5" key="1">
    <citation type="submission" date="2021-12" db="EMBL/GenBank/DDBJ databases">
        <title>Enterovibrio ZSDZ35 sp. nov. and Enterovibrio ZSDZ42 sp. nov., isolated from coastal seawater in Qingdao.</title>
        <authorList>
            <person name="Zhang P."/>
        </authorList>
    </citation>
    <scope>NUCLEOTIDE SEQUENCE</scope>
    <source>
        <strain evidence="5">ZSDZ35</strain>
    </source>
</reference>
<keyword evidence="3" id="KW-0804">Transcription</keyword>
<dbReference type="SMART" id="SM00895">
    <property type="entry name" value="FCD"/>
    <property type="match status" value="1"/>
</dbReference>
<dbReference type="PANTHER" id="PTHR43537:SF5">
    <property type="entry name" value="UXU OPERON TRANSCRIPTIONAL REGULATOR"/>
    <property type="match status" value="1"/>
</dbReference>
<dbReference type="EMBL" id="JAJUBB010000004">
    <property type="protein sequence ID" value="MDD1781048.1"/>
    <property type="molecule type" value="Genomic_DNA"/>
</dbReference>
<evidence type="ECO:0000256" key="1">
    <source>
        <dbReference type="ARBA" id="ARBA00023015"/>
    </source>
</evidence>
<dbReference type="InterPro" id="IPR000524">
    <property type="entry name" value="Tscrpt_reg_HTH_GntR"/>
</dbReference>
<evidence type="ECO:0000313" key="6">
    <source>
        <dbReference type="Proteomes" id="UP001149821"/>
    </source>
</evidence>
<accession>A0ABT5QJ96</accession>
<dbReference type="InterPro" id="IPR011711">
    <property type="entry name" value="GntR_C"/>
</dbReference>
<sequence length="261" mass="29691">MNLSPATSRSSNASSSAKMRRPYKVAEAIKSWIVEQGLQPGDKLPPEPELMALFGMSKGTIRETTRVLEAQGLIVTRTGPKGGAFINAVSEPMASSLLSNYFFFNKLSIKDVYQLRKLLEPELAASLAGNVSEQSLAKLEANIEKYSQPARDAEDERMQHIDSLQFHIILAELAGNELLGFIIRFMVRMLTDLTVYRRLYEPHNHELWEQGFKHQKDLIDALREGRSEDAREIMREHMEVAQKLMESQEAEMDRRFMLHAP</sequence>
<dbReference type="PANTHER" id="PTHR43537">
    <property type="entry name" value="TRANSCRIPTIONAL REGULATOR, GNTR FAMILY"/>
    <property type="match status" value="1"/>
</dbReference>
<keyword evidence="6" id="KW-1185">Reference proteome</keyword>
<keyword evidence="2" id="KW-0238">DNA-binding</keyword>
<dbReference type="InterPro" id="IPR036388">
    <property type="entry name" value="WH-like_DNA-bd_sf"/>
</dbReference>
<dbReference type="InterPro" id="IPR036390">
    <property type="entry name" value="WH_DNA-bd_sf"/>
</dbReference>
<dbReference type="CDD" id="cd07377">
    <property type="entry name" value="WHTH_GntR"/>
    <property type="match status" value="1"/>
</dbReference>
<evidence type="ECO:0000313" key="5">
    <source>
        <dbReference type="EMBL" id="MDD1781048.1"/>
    </source>
</evidence>
<dbReference type="Gene3D" id="1.20.120.530">
    <property type="entry name" value="GntR ligand-binding domain-like"/>
    <property type="match status" value="1"/>
</dbReference>
<organism evidence="5 6">
    <name type="scientific">Enterovibrio qingdaonensis</name>
    <dbReference type="NCBI Taxonomy" id="2899818"/>
    <lineage>
        <taxon>Bacteria</taxon>
        <taxon>Pseudomonadati</taxon>
        <taxon>Pseudomonadota</taxon>
        <taxon>Gammaproteobacteria</taxon>
        <taxon>Vibrionales</taxon>
        <taxon>Vibrionaceae</taxon>
        <taxon>Enterovibrio</taxon>
    </lineage>
</organism>
<protein>
    <submittedName>
        <fullName evidence="5">FCD domain-containing protein</fullName>
    </submittedName>
</protein>
<dbReference type="InterPro" id="IPR008920">
    <property type="entry name" value="TF_FadR/GntR_C"/>
</dbReference>
<keyword evidence="1" id="KW-0805">Transcription regulation</keyword>
<feature type="domain" description="HTH gntR-type" evidence="4">
    <location>
        <begin position="19"/>
        <end position="89"/>
    </location>
</feature>
<name>A0ABT5QJ96_9GAMM</name>
<evidence type="ECO:0000256" key="2">
    <source>
        <dbReference type="ARBA" id="ARBA00023125"/>
    </source>
</evidence>
<dbReference type="Proteomes" id="UP001149821">
    <property type="component" value="Unassembled WGS sequence"/>
</dbReference>